<dbReference type="Pfam" id="PF00685">
    <property type="entry name" value="Sulfotransfer_1"/>
    <property type="match status" value="1"/>
</dbReference>
<comment type="similarity">
    <text evidence="1">Belongs to the sulfotransferase 1 family.</text>
</comment>
<proteinExistence type="inferred from homology"/>
<accession>A0ABM1VW24</accession>
<evidence type="ECO:0000313" key="5">
    <source>
        <dbReference type="RefSeq" id="XP_035826616.1"/>
    </source>
</evidence>
<reference evidence="5" key="1">
    <citation type="submission" date="2025-08" db="UniProtKB">
        <authorList>
            <consortium name="RefSeq"/>
        </authorList>
    </citation>
    <scope>IDENTIFICATION</scope>
</reference>
<dbReference type="Gene3D" id="3.40.50.300">
    <property type="entry name" value="P-loop containing nucleotide triphosphate hydrolases"/>
    <property type="match status" value="1"/>
</dbReference>
<organism evidence="4 5">
    <name type="scientific">Aplysia californica</name>
    <name type="common">California sea hare</name>
    <dbReference type="NCBI Taxonomy" id="6500"/>
    <lineage>
        <taxon>Eukaryota</taxon>
        <taxon>Metazoa</taxon>
        <taxon>Spiralia</taxon>
        <taxon>Lophotrochozoa</taxon>
        <taxon>Mollusca</taxon>
        <taxon>Gastropoda</taxon>
        <taxon>Heterobranchia</taxon>
        <taxon>Euthyneura</taxon>
        <taxon>Tectipleura</taxon>
        <taxon>Aplysiida</taxon>
        <taxon>Aplysioidea</taxon>
        <taxon>Aplysiidae</taxon>
        <taxon>Aplysia</taxon>
    </lineage>
</organism>
<evidence type="ECO:0000256" key="2">
    <source>
        <dbReference type="ARBA" id="ARBA00022679"/>
    </source>
</evidence>
<dbReference type="InterPro" id="IPR027417">
    <property type="entry name" value="P-loop_NTPase"/>
</dbReference>
<name>A0ABM1VW24_APLCA</name>
<sequence>MTMLRRGVPKLTDKTKAEAFVDICHPKMLDALPSPRILNSHLTFSDLPTQDLPREIKRIAKFLEIEVADDLIQSICQATAVDTMREAFKSFIVRKGQVGDWKNWLTEAQDEALDDVAKETMPGLSIYKPRFTLP</sequence>
<dbReference type="Proteomes" id="UP000694888">
    <property type="component" value="Unplaced"/>
</dbReference>
<evidence type="ECO:0000259" key="3">
    <source>
        <dbReference type="Pfam" id="PF00685"/>
    </source>
</evidence>
<gene>
    <name evidence="5" type="primary">LOC118477953</name>
</gene>
<dbReference type="GeneID" id="118477953"/>
<dbReference type="RefSeq" id="XP_035826616.1">
    <property type="nucleotide sequence ID" value="XM_035970723.1"/>
</dbReference>
<protein>
    <submittedName>
        <fullName evidence="5">Sulfotransferase 6B1-like</fullName>
    </submittedName>
</protein>
<keyword evidence="2" id="KW-0808">Transferase</keyword>
<dbReference type="SUPFAM" id="SSF52540">
    <property type="entry name" value="P-loop containing nucleoside triphosphate hydrolases"/>
    <property type="match status" value="1"/>
</dbReference>
<dbReference type="InterPro" id="IPR000863">
    <property type="entry name" value="Sulfotransferase_dom"/>
</dbReference>
<dbReference type="PANTHER" id="PTHR11783">
    <property type="entry name" value="SULFOTRANSFERASE SULT"/>
    <property type="match status" value="1"/>
</dbReference>
<feature type="domain" description="Sulfotransferase" evidence="3">
    <location>
        <begin position="50"/>
        <end position="123"/>
    </location>
</feature>
<evidence type="ECO:0000256" key="1">
    <source>
        <dbReference type="ARBA" id="ARBA00005771"/>
    </source>
</evidence>
<keyword evidence="4" id="KW-1185">Reference proteome</keyword>
<evidence type="ECO:0000313" key="4">
    <source>
        <dbReference type="Proteomes" id="UP000694888"/>
    </source>
</evidence>